<feature type="transmembrane region" description="Helical" evidence="5">
    <location>
        <begin position="56"/>
        <end position="75"/>
    </location>
</feature>
<dbReference type="PANTHER" id="PTHR24421">
    <property type="entry name" value="NITRATE/NITRITE SENSOR PROTEIN NARX-RELATED"/>
    <property type="match status" value="1"/>
</dbReference>
<keyword evidence="4" id="KW-0694">RNA-binding</keyword>
<keyword evidence="5" id="KW-0812">Transmembrane</keyword>
<evidence type="ECO:0000256" key="4">
    <source>
        <dbReference type="PROSITE-ProRule" id="PRU00117"/>
    </source>
</evidence>
<reference evidence="8" key="1">
    <citation type="submission" date="2016-10" db="EMBL/GenBank/DDBJ databases">
        <authorList>
            <person name="Varghese N."/>
            <person name="Submissions S."/>
        </authorList>
    </citation>
    <scope>NUCLEOTIDE SEQUENCE [LARGE SCALE GENOMIC DNA]</scope>
    <source>
        <strain evidence="8">DSM 43163</strain>
    </source>
</reference>
<dbReference type="Proteomes" id="UP000236723">
    <property type="component" value="Unassembled WGS sequence"/>
</dbReference>
<dbReference type="AlphaFoldDB" id="A0A1H6D2H3"/>
<dbReference type="GO" id="GO:0000160">
    <property type="term" value="P:phosphorelay signal transduction system"/>
    <property type="evidence" value="ECO:0007669"/>
    <property type="project" value="UniProtKB-KW"/>
</dbReference>
<dbReference type="GO" id="GO:0016301">
    <property type="term" value="F:kinase activity"/>
    <property type="evidence" value="ECO:0007669"/>
    <property type="project" value="UniProtKB-KW"/>
</dbReference>
<dbReference type="EMBL" id="FNVO01000012">
    <property type="protein sequence ID" value="SEG78856.1"/>
    <property type="molecule type" value="Genomic_DNA"/>
</dbReference>
<gene>
    <name evidence="7" type="ORF">SAMN04489712_112133</name>
</gene>
<organism evidence="7 8">
    <name type="scientific">Thermomonospora echinospora</name>
    <dbReference type="NCBI Taxonomy" id="1992"/>
    <lineage>
        <taxon>Bacteria</taxon>
        <taxon>Bacillati</taxon>
        <taxon>Actinomycetota</taxon>
        <taxon>Actinomycetes</taxon>
        <taxon>Streptosporangiales</taxon>
        <taxon>Thermomonosporaceae</taxon>
        <taxon>Thermomonospora</taxon>
    </lineage>
</organism>
<dbReference type="InterPro" id="IPR050482">
    <property type="entry name" value="Sensor_HK_TwoCompSys"/>
</dbReference>
<dbReference type="GO" id="GO:0003723">
    <property type="term" value="F:RNA binding"/>
    <property type="evidence" value="ECO:0007669"/>
    <property type="project" value="UniProtKB-UniRule"/>
</dbReference>
<evidence type="ECO:0000256" key="1">
    <source>
        <dbReference type="ARBA" id="ARBA00022679"/>
    </source>
</evidence>
<keyword evidence="3" id="KW-0902">Two-component regulatory system</keyword>
<keyword evidence="5" id="KW-1133">Transmembrane helix</keyword>
<dbReference type="Gene3D" id="3.30.565.10">
    <property type="entry name" value="Histidine kinase-like ATPase, C-terminal domain"/>
    <property type="match status" value="1"/>
</dbReference>
<dbReference type="SUPFAM" id="SSF55874">
    <property type="entry name" value="ATPase domain of HSP90 chaperone/DNA topoisomerase II/histidine kinase"/>
    <property type="match status" value="1"/>
</dbReference>
<evidence type="ECO:0000256" key="5">
    <source>
        <dbReference type="SAM" id="Phobius"/>
    </source>
</evidence>
<dbReference type="InterPro" id="IPR036890">
    <property type="entry name" value="HATPase_C_sf"/>
</dbReference>
<dbReference type="InterPro" id="IPR003594">
    <property type="entry name" value="HATPase_dom"/>
</dbReference>
<keyword evidence="5" id="KW-0472">Membrane</keyword>
<dbReference type="Pfam" id="PF02518">
    <property type="entry name" value="HATPase_c"/>
    <property type="match status" value="1"/>
</dbReference>
<dbReference type="PROSITE" id="PS50084">
    <property type="entry name" value="KH_TYPE_1"/>
    <property type="match status" value="1"/>
</dbReference>
<sequence length="388" mass="41242">MAVPGIREGVVRESGPSDHALARTVLRFAIALRCGGVTAAIIAASVSDGTGISRVWQVLVLGGLALWAVFFTVVAVRHGLRFPLVAGDTAVVALALLAQPRFIPVSAVVDESTWAIMLASTAIYVAQLSLRPAAGLPLALTVIVAYMVGVPVSTSQVRVLFVQAGVVSAMMELLRRGGRRADAIVADRDRERQRVMVEAARRADERHQRLQMHDSVLAVLSMVASGAMQADSPGLRRGAQQALDVVEEFAAPPASDGGVLVDLVGGLRKLVTEMSSRLDIEVAHHEAARIYVPESVALAVIGAAGEALRNIERHAGVARAVVRAERQGDLVTVEITDRGLGFDPDRLPDDRHGIKRSIVERMKVVGGSAAVWSRSGEGTRVTLRWPGD</sequence>
<evidence type="ECO:0000313" key="7">
    <source>
        <dbReference type="EMBL" id="SEG78856.1"/>
    </source>
</evidence>
<evidence type="ECO:0000256" key="2">
    <source>
        <dbReference type="ARBA" id="ARBA00022777"/>
    </source>
</evidence>
<evidence type="ECO:0000259" key="6">
    <source>
        <dbReference type="Pfam" id="PF02518"/>
    </source>
</evidence>
<accession>A0A1H6D2H3</accession>
<feature type="domain" description="Histidine kinase/HSP90-like ATPase" evidence="6">
    <location>
        <begin position="305"/>
        <end position="386"/>
    </location>
</feature>
<dbReference type="OrthoDB" id="5125370at2"/>
<keyword evidence="8" id="KW-1185">Reference proteome</keyword>
<keyword evidence="1" id="KW-0808">Transferase</keyword>
<protein>
    <submittedName>
        <fullName evidence="7">Signal transduction histidine kinase</fullName>
    </submittedName>
</protein>
<dbReference type="CDD" id="cd16917">
    <property type="entry name" value="HATPase_UhpB-NarQ-NarX-like"/>
    <property type="match status" value="1"/>
</dbReference>
<feature type="transmembrane region" description="Helical" evidence="5">
    <location>
        <begin position="25"/>
        <end position="44"/>
    </location>
</feature>
<evidence type="ECO:0000313" key="8">
    <source>
        <dbReference type="Proteomes" id="UP000236723"/>
    </source>
</evidence>
<evidence type="ECO:0000256" key="3">
    <source>
        <dbReference type="ARBA" id="ARBA00023012"/>
    </source>
</evidence>
<dbReference type="RefSeq" id="WP_103940693.1">
    <property type="nucleotide sequence ID" value="NZ_FNVO01000012.1"/>
</dbReference>
<proteinExistence type="predicted"/>
<keyword evidence="2 7" id="KW-0418">Kinase</keyword>
<name>A0A1H6D2H3_9ACTN</name>